<organism evidence="2 3">
    <name type="scientific">Melanomma pulvis-pyrius CBS 109.77</name>
    <dbReference type="NCBI Taxonomy" id="1314802"/>
    <lineage>
        <taxon>Eukaryota</taxon>
        <taxon>Fungi</taxon>
        <taxon>Dikarya</taxon>
        <taxon>Ascomycota</taxon>
        <taxon>Pezizomycotina</taxon>
        <taxon>Dothideomycetes</taxon>
        <taxon>Pleosporomycetidae</taxon>
        <taxon>Pleosporales</taxon>
        <taxon>Melanommataceae</taxon>
        <taxon>Melanomma</taxon>
    </lineage>
</organism>
<reference evidence="2" key="1">
    <citation type="journal article" date="2020" name="Stud. Mycol.">
        <title>101 Dothideomycetes genomes: a test case for predicting lifestyles and emergence of pathogens.</title>
        <authorList>
            <person name="Haridas S."/>
            <person name="Albert R."/>
            <person name="Binder M."/>
            <person name="Bloem J."/>
            <person name="Labutti K."/>
            <person name="Salamov A."/>
            <person name="Andreopoulos B."/>
            <person name="Baker S."/>
            <person name="Barry K."/>
            <person name="Bills G."/>
            <person name="Bluhm B."/>
            <person name="Cannon C."/>
            <person name="Castanera R."/>
            <person name="Culley D."/>
            <person name="Daum C."/>
            <person name="Ezra D."/>
            <person name="Gonzalez J."/>
            <person name="Henrissat B."/>
            <person name="Kuo A."/>
            <person name="Liang C."/>
            <person name="Lipzen A."/>
            <person name="Lutzoni F."/>
            <person name="Magnuson J."/>
            <person name="Mondo S."/>
            <person name="Nolan M."/>
            <person name="Ohm R."/>
            <person name="Pangilinan J."/>
            <person name="Park H.-J."/>
            <person name="Ramirez L."/>
            <person name="Alfaro M."/>
            <person name="Sun H."/>
            <person name="Tritt A."/>
            <person name="Yoshinaga Y."/>
            <person name="Zwiers L.-H."/>
            <person name="Turgeon B."/>
            <person name="Goodwin S."/>
            <person name="Spatafora J."/>
            <person name="Crous P."/>
            <person name="Grigoriev I."/>
        </authorList>
    </citation>
    <scope>NUCLEOTIDE SEQUENCE</scope>
    <source>
        <strain evidence="2">CBS 109.77</strain>
    </source>
</reference>
<proteinExistence type="predicted"/>
<dbReference type="AlphaFoldDB" id="A0A6A6WZI5"/>
<evidence type="ECO:0000313" key="3">
    <source>
        <dbReference type="Proteomes" id="UP000799757"/>
    </source>
</evidence>
<accession>A0A6A6WZI5</accession>
<evidence type="ECO:0000313" key="2">
    <source>
        <dbReference type="EMBL" id="KAF2789331.1"/>
    </source>
</evidence>
<feature type="region of interest" description="Disordered" evidence="1">
    <location>
        <begin position="1"/>
        <end position="99"/>
    </location>
</feature>
<feature type="compositionally biased region" description="Polar residues" evidence="1">
    <location>
        <begin position="10"/>
        <end position="26"/>
    </location>
</feature>
<gene>
    <name evidence="2" type="ORF">K505DRAFT_328304</name>
</gene>
<sequence length="144" mass="15729">MIDNPIPPQTLFQLTPQCPGTSTSIPQDIPWPDALHETHHLSVPTDHNTANPPRPKRTTRLSSASMSPPQPVSENETWMPSNFPQQDPRSVVLDTDPSALPMDSVANAIAESLVNRSCLGNSAQYQCWNGQTRKPGRGGVQPED</sequence>
<dbReference type="Proteomes" id="UP000799757">
    <property type="component" value="Unassembled WGS sequence"/>
</dbReference>
<feature type="compositionally biased region" description="Polar residues" evidence="1">
    <location>
        <begin position="60"/>
        <end position="88"/>
    </location>
</feature>
<evidence type="ECO:0000256" key="1">
    <source>
        <dbReference type="SAM" id="MobiDB-lite"/>
    </source>
</evidence>
<name>A0A6A6WZI5_9PLEO</name>
<protein>
    <submittedName>
        <fullName evidence="2">Uncharacterized protein</fullName>
    </submittedName>
</protein>
<dbReference type="EMBL" id="MU002145">
    <property type="protein sequence ID" value="KAF2789331.1"/>
    <property type="molecule type" value="Genomic_DNA"/>
</dbReference>
<keyword evidence="3" id="KW-1185">Reference proteome</keyword>